<dbReference type="GO" id="GO:0032259">
    <property type="term" value="P:methylation"/>
    <property type="evidence" value="ECO:0007669"/>
    <property type="project" value="UniProtKB-KW"/>
</dbReference>
<organism evidence="1 2">
    <name type="scientific">Sphingobacterium gobiense</name>
    <dbReference type="NCBI Taxonomy" id="1382456"/>
    <lineage>
        <taxon>Bacteria</taxon>
        <taxon>Pseudomonadati</taxon>
        <taxon>Bacteroidota</taxon>
        <taxon>Sphingobacteriia</taxon>
        <taxon>Sphingobacteriales</taxon>
        <taxon>Sphingobacteriaceae</taxon>
        <taxon>Sphingobacterium</taxon>
    </lineage>
</organism>
<dbReference type="EMBL" id="PVBS01000002">
    <property type="protein sequence ID" value="PRD53939.1"/>
    <property type="molecule type" value="Genomic_DNA"/>
</dbReference>
<dbReference type="SUPFAM" id="SSF53335">
    <property type="entry name" value="S-adenosyl-L-methionine-dependent methyltransferases"/>
    <property type="match status" value="1"/>
</dbReference>
<dbReference type="Gene3D" id="3.40.50.150">
    <property type="entry name" value="Vaccinia Virus protein VP39"/>
    <property type="match status" value="1"/>
</dbReference>
<accession>A0A2S9JLR6</accession>
<reference evidence="1 2" key="1">
    <citation type="submission" date="2018-02" db="EMBL/GenBank/DDBJ databases">
        <title>The draft genome of Sphingobacterium gobiense H7.</title>
        <authorList>
            <person name="Li L."/>
            <person name="Liu L."/>
            <person name="Zhang X."/>
            <person name="Wang T."/>
            <person name="Liang L."/>
        </authorList>
    </citation>
    <scope>NUCLEOTIDE SEQUENCE [LARGE SCALE GENOMIC DNA]</scope>
    <source>
        <strain evidence="1 2">ACCC 05757</strain>
    </source>
</reference>
<comment type="caution">
    <text evidence="1">The sequence shown here is derived from an EMBL/GenBank/DDBJ whole genome shotgun (WGS) entry which is preliminary data.</text>
</comment>
<sequence>MRSILFKFGLKALLQLPANKKISSDMQKEGSYSTLLKPRILRGLLSLSVKGYFVQKGWLNAYLTKQAISADGEPIPWLTYSFLDFLDGRLNKALSLFEYGSGNSTLFFAKQIQFVRSIEHDEKWYNKIKSALPSNAEISYVPLENQQYETVILQEEKHYDIVLVDGRERLKCLKNAVQRLTPQGVILLDDAERSKYEEAFSFMKSLGFKYIPFSGIAIGAIHDKQTVVFYKEENCLGI</sequence>
<evidence type="ECO:0000313" key="1">
    <source>
        <dbReference type="EMBL" id="PRD53939.1"/>
    </source>
</evidence>
<proteinExistence type="predicted"/>
<keyword evidence="1" id="KW-0808">Transferase</keyword>
<gene>
    <name evidence="1" type="ORF">C5749_10535</name>
</gene>
<dbReference type="InterPro" id="IPR029063">
    <property type="entry name" value="SAM-dependent_MTases_sf"/>
</dbReference>
<keyword evidence="2" id="KW-1185">Reference proteome</keyword>
<name>A0A2S9JLR6_9SPHI</name>
<keyword evidence="1" id="KW-0489">Methyltransferase</keyword>
<protein>
    <submittedName>
        <fullName evidence="1">FkbM family methyltransferase</fullName>
    </submittedName>
</protein>
<dbReference type="AlphaFoldDB" id="A0A2S9JLR6"/>
<dbReference type="GO" id="GO:0008168">
    <property type="term" value="F:methyltransferase activity"/>
    <property type="evidence" value="ECO:0007669"/>
    <property type="project" value="UniProtKB-KW"/>
</dbReference>
<evidence type="ECO:0000313" key="2">
    <source>
        <dbReference type="Proteomes" id="UP000238642"/>
    </source>
</evidence>
<dbReference type="Proteomes" id="UP000238642">
    <property type="component" value="Unassembled WGS sequence"/>
</dbReference>